<dbReference type="Proteomes" id="UP000219514">
    <property type="component" value="Unassembled WGS sequence"/>
</dbReference>
<sequence length="323" mass="33291">MPHPFRTTAALTGVALLVASCGGGDDAAPAGTEEGGLTPITVADTAGAPLYFLTYGQEQGHFEDAGLDLDISASTGGATVIPQLVGGDLDVAGSNVVSVLIGAAQGLPLRMVAGGTSTSEDPDQDFSALMVPADSPATGIADLQGQRVAVNTLRNINDIVLGSMLEEAGLAYDSVEFVELPFPDMAAAVANGDVAGAMIIEPFVTAAEQQGLKIIGRPYSDLKPGLQIGTYVMSAQAVQERPEVAEAFLEGVQATADDIAADPEAFRAALPELGDLDPELAADVRINLWQGGTDRESLELIQDLMVDYALVEEPVDLDEIVVG</sequence>
<protein>
    <submittedName>
        <fullName evidence="5">NitT/TauT family transport system substrate-binding protein</fullName>
    </submittedName>
</protein>
<evidence type="ECO:0000313" key="6">
    <source>
        <dbReference type="Proteomes" id="UP000219514"/>
    </source>
</evidence>
<feature type="domain" description="SsuA/THI5-like" evidence="4">
    <location>
        <begin position="53"/>
        <end position="265"/>
    </location>
</feature>
<dbReference type="GO" id="GO:0042597">
    <property type="term" value="C:periplasmic space"/>
    <property type="evidence" value="ECO:0007669"/>
    <property type="project" value="UniProtKB-SubCell"/>
</dbReference>
<evidence type="ECO:0000256" key="3">
    <source>
        <dbReference type="ARBA" id="ARBA00022729"/>
    </source>
</evidence>
<dbReference type="RefSeq" id="WP_097207725.1">
    <property type="nucleotide sequence ID" value="NZ_JACHXB010000007.1"/>
</dbReference>
<dbReference type="AlphaFoldDB" id="A0A285EIC8"/>
<dbReference type="OrthoDB" id="7808807at2"/>
<organism evidence="5 6">
    <name type="scientific">Geodermatophilus sabuli</name>
    <dbReference type="NCBI Taxonomy" id="1564158"/>
    <lineage>
        <taxon>Bacteria</taxon>
        <taxon>Bacillati</taxon>
        <taxon>Actinomycetota</taxon>
        <taxon>Actinomycetes</taxon>
        <taxon>Geodermatophilales</taxon>
        <taxon>Geodermatophilaceae</taxon>
        <taxon>Geodermatophilus</taxon>
    </lineage>
</organism>
<comment type="similarity">
    <text evidence="2">Belongs to the bacterial solute-binding protein SsuA/TauA family.</text>
</comment>
<dbReference type="InterPro" id="IPR015168">
    <property type="entry name" value="SsuA/THI5"/>
</dbReference>
<evidence type="ECO:0000313" key="5">
    <source>
        <dbReference type="EMBL" id="SNX97776.1"/>
    </source>
</evidence>
<comment type="subcellular location">
    <subcellularLocation>
        <location evidence="1">Periplasm</location>
    </subcellularLocation>
</comment>
<reference evidence="5 6" key="1">
    <citation type="submission" date="2017-09" db="EMBL/GenBank/DDBJ databases">
        <authorList>
            <person name="Ehlers B."/>
            <person name="Leendertz F.H."/>
        </authorList>
    </citation>
    <scope>NUCLEOTIDE SEQUENCE [LARGE SCALE GENOMIC DNA]</scope>
    <source>
        <strain evidence="5 6">DSM 46844</strain>
    </source>
</reference>
<keyword evidence="3" id="KW-0732">Signal</keyword>
<dbReference type="Gene3D" id="3.40.190.10">
    <property type="entry name" value="Periplasmic binding protein-like II"/>
    <property type="match status" value="2"/>
</dbReference>
<accession>A0A285EIC8</accession>
<dbReference type="EMBL" id="OBDO01000008">
    <property type="protein sequence ID" value="SNX97776.1"/>
    <property type="molecule type" value="Genomic_DNA"/>
</dbReference>
<proteinExistence type="inferred from homology"/>
<keyword evidence="6" id="KW-1185">Reference proteome</keyword>
<dbReference type="PANTHER" id="PTHR30024">
    <property type="entry name" value="ALIPHATIC SULFONATES-BINDING PROTEIN-RELATED"/>
    <property type="match status" value="1"/>
</dbReference>
<dbReference type="PANTHER" id="PTHR30024:SF47">
    <property type="entry name" value="TAURINE-BINDING PERIPLASMIC PROTEIN"/>
    <property type="match status" value="1"/>
</dbReference>
<dbReference type="SUPFAM" id="SSF53850">
    <property type="entry name" value="Periplasmic binding protein-like II"/>
    <property type="match status" value="1"/>
</dbReference>
<dbReference type="Pfam" id="PF09084">
    <property type="entry name" value="NMT1"/>
    <property type="match status" value="1"/>
</dbReference>
<dbReference type="PROSITE" id="PS51257">
    <property type="entry name" value="PROKAR_LIPOPROTEIN"/>
    <property type="match status" value="1"/>
</dbReference>
<evidence type="ECO:0000256" key="1">
    <source>
        <dbReference type="ARBA" id="ARBA00004418"/>
    </source>
</evidence>
<gene>
    <name evidence="5" type="ORF">SAMN06893097_108141</name>
</gene>
<evidence type="ECO:0000256" key="2">
    <source>
        <dbReference type="ARBA" id="ARBA00010742"/>
    </source>
</evidence>
<evidence type="ECO:0000259" key="4">
    <source>
        <dbReference type="Pfam" id="PF09084"/>
    </source>
</evidence>
<name>A0A285EIC8_9ACTN</name>